<feature type="transmembrane region" description="Helical" evidence="1">
    <location>
        <begin position="96"/>
        <end position="115"/>
    </location>
</feature>
<keyword evidence="1" id="KW-0472">Membrane</keyword>
<evidence type="ECO:0000256" key="1">
    <source>
        <dbReference type="SAM" id="Phobius"/>
    </source>
</evidence>
<feature type="transmembrane region" description="Helical" evidence="1">
    <location>
        <begin position="20"/>
        <end position="41"/>
    </location>
</feature>
<organism evidence="2 3">
    <name type="scientific">Streptomyces tremellae</name>
    <dbReference type="NCBI Taxonomy" id="1124239"/>
    <lineage>
        <taxon>Bacteria</taxon>
        <taxon>Bacillati</taxon>
        <taxon>Actinomycetota</taxon>
        <taxon>Actinomycetes</taxon>
        <taxon>Kitasatosporales</taxon>
        <taxon>Streptomycetaceae</taxon>
        <taxon>Streptomyces</taxon>
    </lineage>
</organism>
<name>A0ABP7DX29_9ACTN</name>
<accession>A0ABP7DX29</accession>
<keyword evidence="1" id="KW-1133">Transmembrane helix</keyword>
<evidence type="ECO:0000313" key="3">
    <source>
        <dbReference type="Proteomes" id="UP001499884"/>
    </source>
</evidence>
<feature type="transmembrane region" description="Helical" evidence="1">
    <location>
        <begin position="127"/>
        <end position="149"/>
    </location>
</feature>
<evidence type="ECO:0000313" key="2">
    <source>
        <dbReference type="EMBL" id="GAA3710267.1"/>
    </source>
</evidence>
<keyword evidence="3" id="KW-1185">Reference proteome</keyword>
<feature type="transmembrane region" description="Helical" evidence="1">
    <location>
        <begin position="57"/>
        <end position="76"/>
    </location>
</feature>
<protein>
    <submittedName>
        <fullName evidence="2">Uncharacterized protein</fullName>
    </submittedName>
</protein>
<dbReference type="EMBL" id="BAABEP010000002">
    <property type="protein sequence ID" value="GAA3710267.1"/>
    <property type="molecule type" value="Genomic_DNA"/>
</dbReference>
<gene>
    <name evidence="2" type="ORF">GCM10023082_05210</name>
</gene>
<dbReference type="Proteomes" id="UP001499884">
    <property type="component" value="Unassembled WGS sequence"/>
</dbReference>
<keyword evidence="1" id="KW-0812">Transmembrane</keyword>
<reference evidence="3" key="1">
    <citation type="journal article" date="2019" name="Int. J. Syst. Evol. Microbiol.">
        <title>The Global Catalogue of Microorganisms (GCM) 10K type strain sequencing project: providing services to taxonomists for standard genome sequencing and annotation.</title>
        <authorList>
            <consortium name="The Broad Institute Genomics Platform"/>
            <consortium name="The Broad Institute Genome Sequencing Center for Infectious Disease"/>
            <person name="Wu L."/>
            <person name="Ma J."/>
        </authorList>
    </citation>
    <scope>NUCLEOTIDE SEQUENCE [LARGE SCALE GENOMIC DNA]</scope>
    <source>
        <strain evidence="3">JCM 30846</strain>
    </source>
</reference>
<proteinExistence type="predicted"/>
<sequence>MIPMTTVLAAPASGASFTQGLGAVGLSSLAGAGFIVLVIAIRNRSKLTKKYFDDRRYLAGLAAVTGVLFIIAGGTWRMIAQGTHDLAASTLNDPNVVAGLSPAGLALIMTILAFLPEWQRRVPPAFFGLGAGVSWGLAGAFWGILFKVIGGMLEKLA</sequence>
<comment type="caution">
    <text evidence="2">The sequence shown here is derived from an EMBL/GenBank/DDBJ whole genome shotgun (WGS) entry which is preliminary data.</text>
</comment>